<dbReference type="EMBL" id="LSSM01006224">
    <property type="protein sequence ID" value="OMJ11180.1"/>
    <property type="molecule type" value="Genomic_DNA"/>
</dbReference>
<dbReference type="OrthoDB" id="5545891at2759"/>
<organism evidence="2 3">
    <name type="scientific">Smittium culicis</name>
    <dbReference type="NCBI Taxonomy" id="133412"/>
    <lineage>
        <taxon>Eukaryota</taxon>
        <taxon>Fungi</taxon>
        <taxon>Fungi incertae sedis</taxon>
        <taxon>Zoopagomycota</taxon>
        <taxon>Kickxellomycotina</taxon>
        <taxon>Harpellomycetes</taxon>
        <taxon>Harpellales</taxon>
        <taxon>Legeriomycetaceae</taxon>
        <taxon>Smittium</taxon>
    </lineage>
</organism>
<evidence type="ECO:0000313" key="3">
    <source>
        <dbReference type="Proteomes" id="UP000187429"/>
    </source>
</evidence>
<accession>A0A1R1X971</accession>
<proteinExistence type="predicted"/>
<gene>
    <name evidence="2" type="ORF">AYI69_g9934</name>
</gene>
<evidence type="ECO:0000313" key="2">
    <source>
        <dbReference type="EMBL" id="OMJ11180.1"/>
    </source>
</evidence>
<dbReference type="AlphaFoldDB" id="A0A1R1X971"/>
<name>A0A1R1X971_9FUNG</name>
<reference evidence="3" key="1">
    <citation type="submission" date="2017-01" db="EMBL/GenBank/DDBJ databases">
        <authorList>
            <person name="Wang Y."/>
            <person name="White M."/>
            <person name="Kvist S."/>
            <person name="Moncalvo J.-M."/>
        </authorList>
    </citation>
    <scope>NUCLEOTIDE SEQUENCE [LARGE SCALE GENOMIC DNA]</scope>
    <source>
        <strain evidence="3">ID-206-W2</strain>
    </source>
</reference>
<comment type="caution">
    <text evidence="2">The sequence shown here is derived from an EMBL/GenBank/DDBJ whole genome shotgun (WGS) entry which is preliminary data.</text>
</comment>
<feature type="region of interest" description="Disordered" evidence="1">
    <location>
        <begin position="196"/>
        <end position="236"/>
    </location>
</feature>
<sequence length="236" mass="26958">MSHYGTNMQDATTAPEWAMELIRRISQLEAQRNPVSDHTEADIDVDSDNYIVEKSPSRDLLMYTELAESLPEISQDFFKSPITDLERRKFLGICPRNSEMVYDPSSLNEMDLSSEFKKEDSKLHDIHLNTANAIKFSVLMRTLLSDLASQVTQLRMDCAYKASKIPGKAPQIIPRSSKPLFDQKEFVEHIGVSQALSKTVSSKKPHNKKRFSSRRWNKPAFFHQNQHGSTQDSQPV</sequence>
<feature type="compositionally biased region" description="Basic residues" evidence="1">
    <location>
        <begin position="201"/>
        <end position="217"/>
    </location>
</feature>
<protein>
    <submittedName>
        <fullName evidence="2">Uncharacterized protein</fullName>
    </submittedName>
</protein>
<dbReference type="Proteomes" id="UP000187429">
    <property type="component" value="Unassembled WGS sequence"/>
</dbReference>
<evidence type="ECO:0000256" key="1">
    <source>
        <dbReference type="SAM" id="MobiDB-lite"/>
    </source>
</evidence>
<keyword evidence="3" id="KW-1185">Reference proteome</keyword>
<feature type="compositionally biased region" description="Polar residues" evidence="1">
    <location>
        <begin position="223"/>
        <end position="236"/>
    </location>
</feature>